<evidence type="ECO:0000259" key="14">
    <source>
        <dbReference type="Pfam" id="PF10458"/>
    </source>
</evidence>
<dbReference type="InterPro" id="IPR010978">
    <property type="entry name" value="tRNA-bd_arm"/>
</dbReference>
<keyword evidence="8 11" id="KW-0175">Coiled coil</keyword>
<comment type="function">
    <text evidence="11">Catalyzes the attachment of valine to tRNA(Val). As ValRS can inadvertently accommodate and process structurally similar amino acids such as threonine, to avoid such errors, it has a 'posttransfer' editing activity that hydrolyzes mischarged Thr-tRNA(Val) in a tRNA-dependent manner.</text>
</comment>
<feature type="binding site" evidence="11">
    <location>
        <position position="538"/>
    </location>
    <ligand>
        <name>ATP</name>
        <dbReference type="ChEBI" id="CHEBI:30616"/>
    </ligand>
</feature>
<reference evidence="15 16" key="1">
    <citation type="journal article" date="2010" name="PLoS ONE">
        <title>The complete genome sequence of the pathogenic intestinal spirochete Brachyspira pilosicoli and comparison with other Brachyspira genomes.</title>
        <authorList>
            <person name="Wanchanthuek P."/>
            <person name="Bellgard M.I."/>
            <person name="La T."/>
            <person name="Ryan K."/>
            <person name="Moolhuijzen P."/>
            <person name="Chapman B."/>
            <person name="Black M."/>
            <person name="Schibeci D."/>
            <person name="Hunter A."/>
            <person name="Barrero R."/>
            <person name="Phillips N.D."/>
            <person name="Hampson D.J."/>
        </authorList>
    </citation>
    <scope>NUCLEOTIDE SEQUENCE [LARGE SCALE GENOMIC DNA]</scope>
    <source>
        <strain evidence="16">ATCC BAA-1826 / 95/1000</strain>
    </source>
</reference>
<dbReference type="Pfam" id="PF08264">
    <property type="entry name" value="Anticodon_1"/>
    <property type="match status" value="1"/>
</dbReference>
<dbReference type="InterPro" id="IPR019499">
    <property type="entry name" value="Val-tRNA_synth_tRNA-bd"/>
</dbReference>
<accession>D8IF98</accession>
<dbReference type="SUPFAM" id="SSF50677">
    <property type="entry name" value="ValRS/IleRS/LeuRS editing domain"/>
    <property type="match status" value="1"/>
</dbReference>
<evidence type="ECO:0000256" key="8">
    <source>
        <dbReference type="ARBA" id="ARBA00023054"/>
    </source>
</evidence>
<dbReference type="HAMAP" id="MF_02004">
    <property type="entry name" value="Val_tRNA_synth_type1"/>
    <property type="match status" value="1"/>
</dbReference>
<dbReference type="Gene3D" id="3.40.50.620">
    <property type="entry name" value="HUPs"/>
    <property type="match status" value="2"/>
</dbReference>
<dbReference type="InParanoid" id="D8IF98"/>
<dbReference type="HOGENOM" id="CLU_001493_0_2_12"/>
<dbReference type="AlphaFoldDB" id="D8IF98"/>
<dbReference type="InterPro" id="IPR009008">
    <property type="entry name" value="Val/Leu/Ile-tRNA-synth_edit"/>
</dbReference>
<dbReference type="InterPro" id="IPR001412">
    <property type="entry name" value="aa-tRNA-synth_I_CS"/>
</dbReference>
<dbReference type="SUPFAM" id="SSF52374">
    <property type="entry name" value="Nucleotidylyl transferase"/>
    <property type="match status" value="1"/>
</dbReference>
<dbReference type="GO" id="GO:0005524">
    <property type="term" value="F:ATP binding"/>
    <property type="evidence" value="ECO:0007669"/>
    <property type="project" value="UniProtKB-UniRule"/>
</dbReference>
<evidence type="ECO:0000256" key="6">
    <source>
        <dbReference type="ARBA" id="ARBA00022840"/>
    </source>
</evidence>
<dbReference type="eggNOG" id="COG0525">
    <property type="taxonomic scope" value="Bacteria"/>
</dbReference>
<dbReference type="PROSITE" id="PS00178">
    <property type="entry name" value="AA_TRNA_LIGASE_I"/>
    <property type="match status" value="1"/>
</dbReference>
<organism evidence="15 16">
    <name type="scientific">Brachyspira pilosicoli (strain ATCC BAA-1826 / 95/1000)</name>
    <dbReference type="NCBI Taxonomy" id="759914"/>
    <lineage>
        <taxon>Bacteria</taxon>
        <taxon>Pseudomonadati</taxon>
        <taxon>Spirochaetota</taxon>
        <taxon>Spirochaetia</taxon>
        <taxon>Brachyspirales</taxon>
        <taxon>Brachyspiraceae</taxon>
        <taxon>Brachyspira</taxon>
    </lineage>
</organism>
<dbReference type="Pfam" id="PF10458">
    <property type="entry name" value="Val_tRNA-synt_C"/>
    <property type="match status" value="1"/>
</dbReference>
<evidence type="ECO:0000256" key="7">
    <source>
        <dbReference type="ARBA" id="ARBA00022917"/>
    </source>
</evidence>
<dbReference type="InterPro" id="IPR014729">
    <property type="entry name" value="Rossmann-like_a/b/a_fold"/>
</dbReference>
<evidence type="ECO:0000256" key="9">
    <source>
        <dbReference type="ARBA" id="ARBA00023146"/>
    </source>
</evidence>
<evidence type="ECO:0000256" key="3">
    <source>
        <dbReference type="ARBA" id="ARBA00022490"/>
    </source>
</evidence>
<evidence type="ECO:0000256" key="10">
    <source>
        <dbReference type="ARBA" id="ARBA00047552"/>
    </source>
</evidence>
<protein>
    <recommendedName>
        <fullName evidence="11">Valine--tRNA ligase</fullName>
        <ecNumber evidence="11">6.1.1.9</ecNumber>
    </recommendedName>
    <alternativeName>
        <fullName evidence="11">Valyl-tRNA synthetase</fullName>
        <shortName evidence="11">ValRS</shortName>
    </alternativeName>
</protein>
<evidence type="ECO:0000256" key="1">
    <source>
        <dbReference type="ARBA" id="ARBA00004496"/>
    </source>
</evidence>
<dbReference type="InterPro" id="IPR002303">
    <property type="entry name" value="Valyl-tRNA_ligase"/>
</dbReference>
<dbReference type="InterPro" id="IPR002300">
    <property type="entry name" value="aa-tRNA-synth_Ia"/>
</dbReference>
<sequence length="892" mass="103423">MINWRKESMKHTLEGPYTPKNIEDKLYNFWKTSGFFHAVMDKNKEPYSIVIPPPNVTGVLHMGHGLNNTLQDILIRFHRMLGKCTLWMPGTDHAGIATQNVVERRLKAEGKNKHDLGREAFVKKTWEVANEHHSIIVKQLEKIGCSCDWERERFTLDEGLSNAVREVFVELYNQGLIYRGKYLINYCPSCGTALANDEVEHEEVAGALYHVKYQIEGKDEYIEIATTRPETILADVAIAVHPDDERYAHLTEQDVLILPIVGRKLRLVKDTYVDKEFGTGALKITPAHDPNDFAIAQRHNLEIINILNADGTFNENTPANYQGKNVKEARDLIIKELEEIGAFVGKDNIKHQVGHCYRCHNVVEPYYSDQWFVKMKPLAEKAYKAVNDGNTKIYPERWINTYNHWMTDIRDWCISRQLWWGHRIPVWYCDDCGEMMVSKTDVTECSKCKSKNIHQDEDVLDTWFSSWLWPFSTFGWPEVNEELKYFYPTTALVTGYDILFFWVARMIMAGTHFMNDVPFKDVYLNGLIRDKIGRKMSKSLGNGIDPIEIIDEHGADAFRFTLSFITSLGGQDIWLDRELFKMGGKFANKIYNSAKYIFGNIEDNANIKDLDTYTLENKDKWILSRLQKAIESTTQKLKEYRFDEASQTIYKFYWNEFCDWYIEISKFDLKDESKKEKTIAVLLYVLEESMAMIHPFMPFITEEIYSNLPKHNIDSKALMIREYPKSNAKYIFEDIEKDFNLIQDIVSGIRNSRSSFNLPPNKKLDVIIRYTSDYFKNTAESYKDIISALSLTESLNIISSKDSERNKGSFVKVFEGGEINVNLVGIIDLEAEKKRLEKEAAGYKKDLEAVNKKLSNENFMSKAKQEAIDTENRKKKEFEDKLKGIEEVLASL</sequence>
<dbReference type="NCBIfam" id="NF004349">
    <property type="entry name" value="PRK05729.1"/>
    <property type="match status" value="1"/>
</dbReference>
<dbReference type="EMBL" id="CP002025">
    <property type="protein sequence ID" value="ADK31821.1"/>
    <property type="molecule type" value="Genomic_DNA"/>
</dbReference>
<dbReference type="Gene3D" id="1.10.287.380">
    <property type="entry name" value="Valyl-tRNA synthetase, C-terminal domain"/>
    <property type="match status" value="1"/>
</dbReference>
<evidence type="ECO:0000256" key="2">
    <source>
        <dbReference type="ARBA" id="ARBA00011245"/>
    </source>
</evidence>
<feature type="domain" description="Valyl-tRNA synthetase tRNA-binding arm" evidence="14">
    <location>
        <begin position="828"/>
        <end position="892"/>
    </location>
</feature>
<evidence type="ECO:0000313" key="16">
    <source>
        <dbReference type="Proteomes" id="UP000000332"/>
    </source>
</evidence>
<evidence type="ECO:0000313" key="15">
    <source>
        <dbReference type="EMBL" id="ADK31821.1"/>
    </source>
</evidence>
<dbReference type="STRING" id="759914.BP951000_1842"/>
<feature type="domain" description="Methionyl/Valyl/Leucyl/Isoleucyl-tRNA synthetase anticodon-binding" evidence="13">
    <location>
        <begin position="619"/>
        <end position="768"/>
    </location>
</feature>
<dbReference type="GO" id="GO:0006438">
    <property type="term" value="P:valyl-tRNA aminoacylation"/>
    <property type="evidence" value="ECO:0007669"/>
    <property type="project" value="UniProtKB-UniRule"/>
</dbReference>
<gene>
    <name evidence="11 15" type="primary">valS</name>
    <name evidence="15" type="ordered locus">BP951000_1842</name>
</gene>
<comment type="subunit">
    <text evidence="2 11">Monomer.</text>
</comment>
<feature type="domain" description="Aminoacyl-tRNA synthetase class Ia" evidence="12">
    <location>
        <begin position="26"/>
        <end position="572"/>
    </location>
</feature>
<dbReference type="FunCoup" id="D8IF98">
    <property type="interactions" value="385"/>
</dbReference>
<dbReference type="InterPro" id="IPR013155">
    <property type="entry name" value="M/V/L/I-tRNA-synth_anticd-bd"/>
</dbReference>
<evidence type="ECO:0000259" key="12">
    <source>
        <dbReference type="Pfam" id="PF00133"/>
    </source>
</evidence>
<dbReference type="InterPro" id="IPR009080">
    <property type="entry name" value="tRNAsynth_Ia_anticodon-bd"/>
</dbReference>
<feature type="short sequence motif" description="'HIGH' region" evidence="11">
    <location>
        <begin position="54"/>
        <end position="64"/>
    </location>
</feature>
<dbReference type="SUPFAM" id="SSF47323">
    <property type="entry name" value="Anticodon-binding domain of a subclass of class I aminoacyl-tRNA synthetases"/>
    <property type="match status" value="1"/>
</dbReference>
<dbReference type="EC" id="6.1.1.9" evidence="11"/>
<comment type="subcellular location">
    <subcellularLocation>
        <location evidence="1 11">Cytoplasm</location>
    </subcellularLocation>
</comment>
<dbReference type="PANTHER" id="PTHR11946">
    <property type="entry name" value="VALYL-TRNA SYNTHETASES"/>
    <property type="match status" value="1"/>
</dbReference>
<dbReference type="FunFam" id="3.40.50.620:FF:000098">
    <property type="entry name" value="Valine--tRNA ligase"/>
    <property type="match status" value="1"/>
</dbReference>
<dbReference type="CDD" id="cd07962">
    <property type="entry name" value="Anticodon_Ia_Val"/>
    <property type="match status" value="1"/>
</dbReference>
<feature type="short sequence motif" description="'KMSKS' region" evidence="11">
    <location>
        <begin position="535"/>
        <end position="539"/>
    </location>
</feature>
<keyword evidence="7 11" id="KW-0648">Protein biosynthesis</keyword>
<keyword evidence="4 11" id="KW-0436">Ligase</keyword>
<evidence type="ECO:0000256" key="11">
    <source>
        <dbReference type="HAMAP-Rule" id="MF_02004"/>
    </source>
</evidence>
<dbReference type="FunFam" id="3.40.50.620:FF:000032">
    <property type="entry name" value="Valine--tRNA ligase"/>
    <property type="match status" value="1"/>
</dbReference>
<proteinExistence type="inferred from homology"/>
<dbReference type="Gene3D" id="1.10.730.10">
    <property type="entry name" value="Isoleucyl-tRNA Synthetase, Domain 1"/>
    <property type="match status" value="1"/>
</dbReference>
<dbReference type="GO" id="GO:0002161">
    <property type="term" value="F:aminoacyl-tRNA deacylase activity"/>
    <property type="evidence" value="ECO:0007669"/>
    <property type="project" value="InterPro"/>
</dbReference>
<dbReference type="KEGG" id="bpo:BP951000_1842"/>
<comment type="domain">
    <text evidence="11">ValRS has two distinct active sites: one for aminoacylation and one for editing. The misactivated threonine is translocated from the active site to the editing site.</text>
</comment>
<comment type="similarity">
    <text evidence="11">Belongs to the class-I aminoacyl-tRNA synthetase family. ValS type 1 subfamily.</text>
</comment>
<feature type="coiled-coil region" evidence="11">
    <location>
        <begin position="826"/>
        <end position="888"/>
    </location>
</feature>
<dbReference type="CDD" id="cd00817">
    <property type="entry name" value="ValRS_core"/>
    <property type="match status" value="1"/>
</dbReference>
<dbReference type="Proteomes" id="UP000000332">
    <property type="component" value="Chromosome"/>
</dbReference>
<dbReference type="InterPro" id="IPR033705">
    <property type="entry name" value="Anticodon_Ia_Val"/>
</dbReference>
<keyword evidence="16" id="KW-1185">Reference proteome</keyword>
<dbReference type="GO" id="GO:0004832">
    <property type="term" value="F:valine-tRNA ligase activity"/>
    <property type="evidence" value="ECO:0007669"/>
    <property type="project" value="UniProtKB-UniRule"/>
</dbReference>
<keyword evidence="5 11" id="KW-0547">Nucleotide-binding</keyword>
<keyword evidence="6 11" id="KW-0067">ATP-binding</keyword>
<dbReference type="Pfam" id="PF00133">
    <property type="entry name" value="tRNA-synt_1"/>
    <property type="match status" value="1"/>
</dbReference>
<evidence type="ECO:0000259" key="13">
    <source>
        <dbReference type="Pfam" id="PF08264"/>
    </source>
</evidence>
<keyword evidence="3 11" id="KW-0963">Cytoplasm</keyword>
<dbReference type="GO" id="GO:0005829">
    <property type="term" value="C:cytosol"/>
    <property type="evidence" value="ECO:0007669"/>
    <property type="project" value="TreeGrafter"/>
</dbReference>
<dbReference type="NCBIfam" id="TIGR00422">
    <property type="entry name" value="valS"/>
    <property type="match status" value="1"/>
</dbReference>
<dbReference type="PRINTS" id="PR00986">
    <property type="entry name" value="TRNASYNTHVAL"/>
</dbReference>
<keyword evidence="9 11" id="KW-0030">Aminoacyl-tRNA synthetase</keyword>
<comment type="catalytic activity">
    <reaction evidence="10 11">
        <text>tRNA(Val) + L-valine + ATP = L-valyl-tRNA(Val) + AMP + diphosphate</text>
        <dbReference type="Rhea" id="RHEA:10704"/>
        <dbReference type="Rhea" id="RHEA-COMP:9672"/>
        <dbReference type="Rhea" id="RHEA-COMP:9708"/>
        <dbReference type="ChEBI" id="CHEBI:30616"/>
        <dbReference type="ChEBI" id="CHEBI:33019"/>
        <dbReference type="ChEBI" id="CHEBI:57762"/>
        <dbReference type="ChEBI" id="CHEBI:78442"/>
        <dbReference type="ChEBI" id="CHEBI:78537"/>
        <dbReference type="ChEBI" id="CHEBI:456215"/>
        <dbReference type="EC" id="6.1.1.9"/>
    </reaction>
</comment>
<dbReference type="InterPro" id="IPR037118">
    <property type="entry name" value="Val-tRNA_synth_C_sf"/>
</dbReference>
<dbReference type="PANTHER" id="PTHR11946:SF93">
    <property type="entry name" value="VALINE--TRNA LIGASE, CHLOROPLASTIC_MITOCHONDRIAL 2"/>
    <property type="match status" value="1"/>
</dbReference>
<dbReference type="SUPFAM" id="SSF46589">
    <property type="entry name" value="tRNA-binding arm"/>
    <property type="match status" value="1"/>
</dbReference>
<evidence type="ECO:0000256" key="4">
    <source>
        <dbReference type="ARBA" id="ARBA00022598"/>
    </source>
</evidence>
<name>D8IF98_BRAP9</name>
<evidence type="ECO:0000256" key="5">
    <source>
        <dbReference type="ARBA" id="ARBA00022741"/>
    </source>
</evidence>
<comment type="domain">
    <text evidence="11">The C-terminal coiled-coil domain is crucial for aminoacylation activity.</text>
</comment>